<accession>A0A9D3WE66</accession>
<evidence type="ECO:0000313" key="2">
    <source>
        <dbReference type="Proteomes" id="UP000828251"/>
    </source>
</evidence>
<name>A0A9D3WE66_9ROSI</name>
<sequence length="153" mass="17594">MCVWVRKDALGFGNERNGGEKWVATSKLDNRLDSRFKELCGEFKGEITNKLHCLFEKYLGQPYGVAVPRFGFRRGKGILGTLHLGFPLKEQLMVPMMENLTYVGASTRVGNIEMFPKPFKLDCPRFDGTNFKGWWSKLEQYFKAEEVMDQAKV</sequence>
<organism evidence="1 2">
    <name type="scientific">Gossypium stocksii</name>
    <dbReference type="NCBI Taxonomy" id="47602"/>
    <lineage>
        <taxon>Eukaryota</taxon>
        <taxon>Viridiplantae</taxon>
        <taxon>Streptophyta</taxon>
        <taxon>Embryophyta</taxon>
        <taxon>Tracheophyta</taxon>
        <taxon>Spermatophyta</taxon>
        <taxon>Magnoliopsida</taxon>
        <taxon>eudicotyledons</taxon>
        <taxon>Gunneridae</taxon>
        <taxon>Pentapetalae</taxon>
        <taxon>rosids</taxon>
        <taxon>malvids</taxon>
        <taxon>Malvales</taxon>
        <taxon>Malvaceae</taxon>
        <taxon>Malvoideae</taxon>
        <taxon>Gossypium</taxon>
    </lineage>
</organism>
<gene>
    <name evidence="1" type="ORF">J1N35_005258</name>
</gene>
<evidence type="ECO:0000313" key="1">
    <source>
        <dbReference type="EMBL" id="KAH1122098.1"/>
    </source>
</evidence>
<dbReference type="AlphaFoldDB" id="A0A9D3WE66"/>
<dbReference type="OrthoDB" id="1002485at2759"/>
<keyword evidence="2" id="KW-1185">Reference proteome</keyword>
<reference evidence="1 2" key="1">
    <citation type="journal article" date="2021" name="Plant Biotechnol. J.">
        <title>Multi-omics assisted identification of the key and species-specific regulatory components of drought-tolerant mechanisms in Gossypium stocksii.</title>
        <authorList>
            <person name="Yu D."/>
            <person name="Ke L."/>
            <person name="Zhang D."/>
            <person name="Wu Y."/>
            <person name="Sun Y."/>
            <person name="Mei J."/>
            <person name="Sun J."/>
            <person name="Sun Y."/>
        </authorList>
    </citation>
    <scope>NUCLEOTIDE SEQUENCE [LARGE SCALE GENOMIC DNA]</scope>
    <source>
        <strain evidence="2">cv. E1</strain>
        <tissue evidence="1">Leaf</tissue>
    </source>
</reference>
<comment type="caution">
    <text evidence="1">The sequence shown here is derived from an EMBL/GenBank/DDBJ whole genome shotgun (WGS) entry which is preliminary data.</text>
</comment>
<protein>
    <submittedName>
        <fullName evidence="1">Uncharacterized protein</fullName>
    </submittedName>
</protein>
<dbReference type="Proteomes" id="UP000828251">
    <property type="component" value="Unassembled WGS sequence"/>
</dbReference>
<dbReference type="EMBL" id="JAIQCV010000002">
    <property type="protein sequence ID" value="KAH1122098.1"/>
    <property type="molecule type" value="Genomic_DNA"/>
</dbReference>
<proteinExistence type="predicted"/>